<name>A0A415DYI9_9FIRM</name>
<dbReference type="InterPro" id="IPR036509">
    <property type="entry name" value="Met_Sox_Rdtase_MsrA_sf"/>
</dbReference>
<dbReference type="PANTHER" id="PTHR10173:SF59">
    <property type="entry name" value="PEPTIDE METHIONINE SULFOXIDE REDUCTASE MSRA_MSRB"/>
    <property type="match status" value="1"/>
</dbReference>
<comment type="similarity">
    <text evidence="1">In the C-terminal section; belongs to the MsrB Met sulfoxide reductase family.</text>
</comment>
<keyword evidence="4" id="KW-0511">Multifunctional enzyme</keyword>
<dbReference type="EMBL" id="QRMS01000004">
    <property type="protein sequence ID" value="RHJ85906.1"/>
    <property type="molecule type" value="Genomic_DNA"/>
</dbReference>
<evidence type="ECO:0000313" key="12">
    <source>
        <dbReference type="Proteomes" id="UP000284841"/>
    </source>
</evidence>
<dbReference type="GO" id="GO:0030091">
    <property type="term" value="P:protein repair"/>
    <property type="evidence" value="ECO:0007669"/>
    <property type="project" value="InterPro"/>
</dbReference>
<comment type="caution">
    <text evidence="11">The sequence shown here is derived from an EMBL/GenBank/DDBJ whole genome shotgun (WGS) entry which is preliminary data.</text>
</comment>
<keyword evidence="12" id="KW-1185">Reference proteome</keyword>
<dbReference type="GO" id="GO:0005737">
    <property type="term" value="C:cytoplasm"/>
    <property type="evidence" value="ECO:0007669"/>
    <property type="project" value="TreeGrafter"/>
</dbReference>
<dbReference type="FunFam" id="2.170.150.20:FF:000003">
    <property type="entry name" value="Peptide methionine sulfoxide reductase MsrB"/>
    <property type="match status" value="1"/>
</dbReference>
<evidence type="ECO:0000313" key="11">
    <source>
        <dbReference type="EMBL" id="RHJ85906.1"/>
    </source>
</evidence>
<comment type="similarity">
    <text evidence="2">In the N-terminal section; belongs to the MsrA Met sulfoxide reductase family.</text>
</comment>
<comment type="catalytic activity">
    <reaction evidence="6 9">
        <text>L-methionyl-[protein] + [thioredoxin]-disulfide + H2O = L-methionyl-(S)-S-oxide-[protein] + [thioredoxin]-dithiol</text>
        <dbReference type="Rhea" id="RHEA:14217"/>
        <dbReference type="Rhea" id="RHEA-COMP:10698"/>
        <dbReference type="Rhea" id="RHEA-COMP:10700"/>
        <dbReference type="Rhea" id="RHEA-COMP:12313"/>
        <dbReference type="Rhea" id="RHEA-COMP:12315"/>
        <dbReference type="ChEBI" id="CHEBI:15377"/>
        <dbReference type="ChEBI" id="CHEBI:16044"/>
        <dbReference type="ChEBI" id="CHEBI:29950"/>
        <dbReference type="ChEBI" id="CHEBI:44120"/>
        <dbReference type="ChEBI" id="CHEBI:50058"/>
        <dbReference type="EC" id="1.8.4.11"/>
    </reaction>
</comment>
<dbReference type="PROSITE" id="PS51790">
    <property type="entry name" value="MSRB"/>
    <property type="match status" value="1"/>
</dbReference>
<dbReference type="STRING" id="1776384.GCA_900086585_02004"/>
<dbReference type="OrthoDB" id="4174719at2"/>
<evidence type="ECO:0000256" key="6">
    <source>
        <dbReference type="ARBA" id="ARBA00047806"/>
    </source>
</evidence>
<dbReference type="GO" id="GO:0006979">
    <property type="term" value="P:response to oxidative stress"/>
    <property type="evidence" value="ECO:0007669"/>
    <property type="project" value="InterPro"/>
</dbReference>
<dbReference type="GO" id="GO:0033744">
    <property type="term" value="F:L-methionine:thioredoxin-disulfide S-oxidoreductase activity"/>
    <property type="evidence" value="ECO:0007669"/>
    <property type="project" value="RHEA"/>
</dbReference>
<evidence type="ECO:0000259" key="10">
    <source>
        <dbReference type="PROSITE" id="PS51790"/>
    </source>
</evidence>
<evidence type="ECO:0000256" key="8">
    <source>
        <dbReference type="ARBA" id="ARBA00048782"/>
    </source>
</evidence>
<dbReference type="SUPFAM" id="SSF51316">
    <property type="entry name" value="Mss4-like"/>
    <property type="match status" value="1"/>
</dbReference>
<dbReference type="Pfam" id="PF01625">
    <property type="entry name" value="PMSR"/>
    <property type="match status" value="1"/>
</dbReference>
<evidence type="ECO:0000256" key="1">
    <source>
        <dbReference type="ARBA" id="ARBA00008076"/>
    </source>
</evidence>
<protein>
    <recommendedName>
        <fullName evidence="9">Peptide methionine sulfoxide reductase MsrA</fullName>
        <shortName evidence="9">Protein-methionine-S-oxide reductase</shortName>
        <ecNumber evidence="9">1.8.4.11</ecNumber>
    </recommendedName>
    <alternativeName>
        <fullName evidence="9">Peptide-methionine (S)-S-oxide reductase</fullName>
        <shortName evidence="9">Peptide Met(O) reductase</shortName>
    </alternativeName>
</protein>
<dbReference type="HAMAP" id="MF_01401">
    <property type="entry name" value="MsrA"/>
    <property type="match status" value="1"/>
</dbReference>
<dbReference type="PANTHER" id="PTHR10173">
    <property type="entry name" value="METHIONINE SULFOXIDE REDUCTASE"/>
    <property type="match status" value="1"/>
</dbReference>
<dbReference type="NCBIfam" id="TIGR00401">
    <property type="entry name" value="msrA"/>
    <property type="match status" value="1"/>
</dbReference>
<dbReference type="AlphaFoldDB" id="A0A415DYI9"/>
<accession>A0A415DYI9</accession>
<feature type="domain" description="MsrB" evidence="10">
    <location>
        <begin position="181"/>
        <end position="304"/>
    </location>
</feature>
<evidence type="ECO:0000256" key="7">
    <source>
        <dbReference type="ARBA" id="ARBA00048488"/>
    </source>
</evidence>
<dbReference type="InterPro" id="IPR002579">
    <property type="entry name" value="Met_Sox_Rdtase_MsrB_dom"/>
</dbReference>
<sequence length="320" mass="36475">MIKTIYLAGGCFWGLQKLMKEIKGVVHTTAGYANGSGEEDAEYQKVCSGRTGFRETVRVDYDPAEVDLAALLHMFFYVIDLEAVNQQGNDVGSQYQSGIYYDAADKEAEETVLQLSAIEQERYPHFAVEIKPIENFFDAEDYHQDYLDKNPGGYCHISPKKMEEARAMLVNPGDYRRPGNPEEIKEKLSKEQYHVTQENGTEPPFKNAYWDHFEKGIYVDVVTGEPLFSSYDKFNSSCGWPAFSQPIEELSMVQKRDRSFGMVRTEVRSRAGNSHLGHVFRGEMESPNGVRYCINSAALRFVPFDKMEEEGYGYLKGIFK</sequence>
<comment type="function">
    <text evidence="5 9">Has an important function as a repair enzyme for proteins that have been inactivated by oxidation. Catalyzes the reversible oxidation-reduction of methionine sulfoxide in proteins to methionine.</text>
</comment>
<feature type="active site" evidence="9">
    <location>
        <position position="11"/>
    </location>
</feature>
<dbReference type="InterPro" id="IPR011057">
    <property type="entry name" value="Mss4-like_sf"/>
</dbReference>
<evidence type="ECO:0000256" key="3">
    <source>
        <dbReference type="ARBA" id="ARBA00023002"/>
    </source>
</evidence>
<dbReference type="GO" id="GO:0008113">
    <property type="term" value="F:peptide-methionine (S)-S-oxide reductase activity"/>
    <property type="evidence" value="ECO:0007669"/>
    <property type="project" value="UniProtKB-UniRule"/>
</dbReference>
<keyword evidence="3 9" id="KW-0560">Oxidoreductase</keyword>
<dbReference type="EC" id="1.8.4.11" evidence="9"/>
<reference evidence="11 12" key="1">
    <citation type="submission" date="2018-08" db="EMBL/GenBank/DDBJ databases">
        <title>A genome reference for cultivated species of the human gut microbiota.</title>
        <authorList>
            <person name="Zou Y."/>
            <person name="Xue W."/>
            <person name="Luo G."/>
        </authorList>
    </citation>
    <scope>NUCLEOTIDE SEQUENCE [LARGE SCALE GENOMIC DNA]</scope>
    <source>
        <strain evidence="11 12">AM07-24</strain>
    </source>
</reference>
<comment type="similarity">
    <text evidence="9">Belongs to the MsrA Met sulfoxide reductase family.</text>
</comment>
<evidence type="ECO:0000256" key="9">
    <source>
        <dbReference type="HAMAP-Rule" id="MF_01401"/>
    </source>
</evidence>
<dbReference type="NCBIfam" id="TIGR00357">
    <property type="entry name" value="peptide-methionine (R)-S-oxide reductase MsrB"/>
    <property type="match status" value="1"/>
</dbReference>
<proteinExistence type="inferred from homology"/>
<dbReference type="InterPro" id="IPR002569">
    <property type="entry name" value="Met_Sox_Rdtase_MsrA_dom"/>
</dbReference>
<dbReference type="Gene3D" id="3.30.1060.10">
    <property type="entry name" value="Peptide methionine sulphoxide reductase MsrA"/>
    <property type="match status" value="1"/>
</dbReference>
<dbReference type="Proteomes" id="UP000284841">
    <property type="component" value="Unassembled WGS sequence"/>
</dbReference>
<dbReference type="RefSeq" id="WP_118336076.1">
    <property type="nucleotide sequence ID" value="NZ_AP025567.1"/>
</dbReference>
<dbReference type="Gene3D" id="2.170.150.20">
    <property type="entry name" value="Peptide methionine sulfoxide reductase"/>
    <property type="match status" value="1"/>
</dbReference>
<dbReference type="Pfam" id="PF01641">
    <property type="entry name" value="SelR"/>
    <property type="match status" value="1"/>
</dbReference>
<comment type="catalytic activity">
    <reaction evidence="8 9">
        <text>[thioredoxin]-disulfide + L-methionine + H2O = L-methionine (S)-S-oxide + [thioredoxin]-dithiol</text>
        <dbReference type="Rhea" id="RHEA:19993"/>
        <dbReference type="Rhea" id="RHEA-COMP:10698"/>
        <dbReference type="Rhea" id="RHEA-COMP:10700"/>
        <dbReference type="ChEBI" id="CHEBI:15377"/>
        <dbReference type="ChEBI" id="CHEBI:29950"/>
        <dbReference type="ChEBI" id="CHEBI:50058"/>
        <dbReference type="ChEBI" id="CHEBI:57844"/>
        <dbReference type="ChEBI" id="CHEBI:58772"/>
        <dbReference type="EC" id="1.8.4.11"/>
    </reaction>
</comment>
<dbReference type="InterPro" id="IPR028427">
    <property type="entry name" value="Met_Sox_Rdtase_MsrB"/>
</dbReference>
<dbReference type="SUPFAM" id="SSF55068">
    <property type="entry name" value="Peptide methionine sulfoxide reductase"/>
    <property type="match status" value="1"/>
</dbReference>
<evidence type="ECO:0000256" key="4">
    <source>
        <dbReference type="ARBA" id="ARBA00023268"/>
    </source>
</evidence>
<evidence type="ECO:0000256" key="5">
    <source>
        <dbReference type="ARBA" id="ARBA00024679"/>
    </source>
</evidence>
<comment type="catalytic activity">
    <reaction evidence="7">
        <text>L-methionyl-[protein] + [thioredoxin]-disulfide + H2O = L-methionyl-(R)-S-oxide-[protein] + [thioredoxin]-dithiol</text>
        <dbReference type="Rhea" id="RHEA:24164"/>
        <dbReference type="Rhea" id="RHEA-COMP:10698"/>
        <dbReference type="Rhea" id="RHEA-COMP:10700"/>
        <dbReference type="Rhea" id="RHEA-COMP:12313"/>
        <dbReference type="Rhea" id="RHEA-COMP:12314"/>
        <dbReference type="ChEBI" id="CHEBI:15377"/>
        <dbReference type="ChEBI" id="CHEBI:16044"/>
        <dbReference type="ChEBI" id="CHEBI:29950"/>
        <dbReference type="ChEBI" id="CHEBI:45764"/>
        <dbReference type="ChEBI" id="CHEBI:50058"/>
        <dbReference type="EC" id="1.8.4.12"/>
    </reaction>
</comment>
<organism evidence="11 12">
    <name type="scientific">Emergencia timonensis</name>
    <dbReference type="NCBI Taxonomy" id="1776384"/>
    <lineage>
        <taxon>Bacteria</taxon>
        <taxon>Bacillati</taxon>
        <taxon>Bacillota</taxon>
        <taxon>Clostridia</taxon>
        <taxon>Peptostreptococcales</taxon>
        <taxon>Anaerovoracaceae</taxon>
        <taxon>Emergencia</taxon>
    </lineage>
</organism>
<evidence type="ECO:0000256" key="2">
    <source>
        <dbReference type="ARBA" id="ARBA00011017"/>
    </source>
</evidence>
<gene>
    <name evidence="11" type="primary">msrB</name>
    <name evidence="9" type="synonym">msrA</name>
    <name evidence="11" type="ORF">DW099_13750</name>
</gene>
<dbReference type="GO" id="GO:0033743">
    <property type="term" value="F:peptide-methionine (R)-S-oxide reductase activity"/>
    <property type="evidence" value="ECO:0007669"/>
    <property type="project" value="UniProtKB-EC"/>
</dbReference>